<organism evidence="2 3">
    <name type="scientific">Adineta ricciae</name>
    <name type="common">Rotifer</name>
    <dbReference type="NCBI Taxonomy" id="249248"/>
    <lineage>
        <taxon>Eukaryota</taxon>
        <taxon>Metazoa</taxon>
        <taxon>Spiralia</taxon>
        <taxon>Gnathifera</taxon>
        <taxon>Rotifera</taxon>
        <taxon>Eurotatoria</taxon>
        <taxon>Bdelloidea</taxon>
        <taxon>Adinetida</taxon>
        <taxon>Adinetidae</taxon>
        <taxon>Adineta</taxon>
    </lineage>
</organism>
<reference evidence="2" key="1">
    <citation type="submission" date="2021-02" db="EMBL/GenBank/DDBJ databases">
        <authorList>
            <person name="Nowell W R."/>
        </authorList>
    </citation>
    <scope>NUCLEOTIDE SEQUENCE</scope>
</reference>
<evidence type="ECO:0000313" key="3">
    <source>
        <dbReference type="Proteomes" id="UP000663828"/>
    </source>
</evidence>
<evidence type="ECO:0000313" key="2">
    <source>
        <dbReference type="EMBL" id="CAF1653043.1"/>
    </source>
</evidence>
<dbReference type="Proteomes" id="UP000663828">
    <property type="component" value="Unassembled WGS sequence"/>
</dbReference>
<dbReference type="EMBL" id="CAJNOR010010339">
    <property type="protein sequence ID" value="CAF1653043.1"/>
    <property type="molecule type" value="Genomic_DNA"/>
</dbReference>
<proteinExistence type="predicted"/>
<name>A0A816EX20_ADIRI</name>
<evidence type="ECO:0000256" key="1">
    <source>
        <dbReference type="SAM" id="SignalP"/>
    </source>
</evidence>
<accession>A0A816EX20</accession>
<feature type="chain" id="PRO_5032828553" evidence="1">
    <location>
        <begin position="22"/>
        <end position="248"/>
    </location>
</feature>
<keyword evidence="3" id="KW-1185">Reference proteome</keyword>
<sequence>MVTGFIATFFLLLTIFSRTYASLQCFNDCHFTQSLDSPLTIPNECNKTQSEILCQVLSEIDYKQNLLKVTFGHERFDDRKRALLDKYDYTQGTTTIDSTSVRTNLFYSCTLEDQCEGKFLLDTVSKVIKQDYTSMQQRLMDLLGSAEPSLITCRISNQTAQCNGTCASKRLQVINEETGQPSHILDSLFCRSDKTSPKVVIVTANVPTNNRPLLSRTIYFDCLKNNCNSLETTDRVEKFVNENYKAFY</sequence>
<keyword evidence="1" id="KW-0732">Signal</keyword>
<gene>
    <name evidence="2" type="ORF">XAT740_LOCUS55372</name>
</gene>
<feature type="signal peptide" evidence="1">
    <location>
        <begin position="1"/>
        <end position="21"/>
    </location>
</feature>
<dbReference type="AlphaFoldDB" id="A0A816EX20"/>
<comment type="caution">
    <text evidence="2">The sequence shown here is derived from an EMBL/GenBank/DDBJ whole genome shotgun (WGS) entry which is preliminary data.</text>
</comment>
<protein>
    <submittedName>
        <fullName evidence="2">Uncharacterized protein</fullName>
    </submittedName>
</protein>